<accession>A0ABV6KP62</accession>
<dbReference type="Pfam" id="PF09179">
    <property type="entry name" value="TilS"/>
    <property type="match status" value="1"/>
</dbReference>
<comment type="domain">
    <text evidence="8">The N-terminal region contains the highly conserved SGGXDS motif, predicted to be a P-loop motif involved in ATP binding.</text>
</comment>
<comment type="caution">
    <text evidence="10">The sequence shown here is derived from an EMBL/GenBank/DDBJ whole genome shotgun (WGS) entry which is preliminary data.</text>
</comment>
<organism evidence="10 11">
    <name type="scientific">Robertmurraya beringensis</name>
    <dbReference type="NCBI Taxonomy" id="641660"/>
    <lineage>
        <taxon>Bacteria</taxon>
        <taxon>Bacillati</taxon>
        <taxon>Bacillota</taxon>
        <taxon>Bacilli</taxon>
        <taxon>Bacillales</taxon>
        <taxon>Bacillaceae</taxon>
        <taxon>Robertmurraya</taxon>
    </lineage>
</organism>
<evidence type="ECO:0000256" key="2">
    <source>
        <dbReference type="ARBA" id="ARBA00022490"/>
    </source>
</evidence>
<dbReference type="PANTHER" id="PTHR43033">
    <property type="entry name" value="TRNA(ILE)-LYSIDINE SYNTHASE-RELATED"/>
    <property type="match status" value="1"/>
</dbReference>
<dbReference type="Gene3D" id="3.40.50.620">
    <property type="entry name" value="HUPs"/>
    <property type="match status" value="1"/>
</dbReference>
<comment type="function">
    <text evidence="8">Ligates lysine onto the cytidine present at position 34 of the AUA codon-specific tRNA(Ile) that contains the anticodon CAU, in an ATP-dependent manner. Cytidine is converted to lysidine, thus changing the amino acid specificity of the tRNA from methionine to isoleucine.</text>
</comment>
<dbReference type="PANTHER" id="PTHR43033:SF1">
    <property type="entry name" value="TRNA(ILE)-LYSIDINE SYNTHASE-RELATED"/>
    <property type="match status" value="1"/>
</dbReference>
<keyword evidence="2 8" id="KW-0963">Cytoplasm</keyword>
<feature type="binding site" evidence="8">
    <location>
        <begin position="27"/>
        <end position="32"/>
    </location>
    <ligand>
        <name>ATP</name>
        <dbReference type="ChEBI" id="CHEBI:30616"/>
    </ligand>
</feature>
<dbReference type="InterPro" id="IPR015262">
    <property type="entry name" value="tRNA_Ile_lys_synt_subst-bd"/>
</dbReference>
<dbReference type="SUPFAM" id="SSF56037">
    <property type="entry name" value="PheT/TilS domain"/>
    <property type="match status" value="1"/>
</dbReference>
<evidence type="ECO:0000256" key="8">
    <source>
        <dbReference type="HAMAP-Rule" id="MF_01161"/>
    </source>
</evidence>
<keyword evidence="6 8" id="KW-0067">ATP-binding</keyword>
<keyword evidence="4 8" id="KW-0819">tRNA processing</keyword>
<dbReference type="GO" id="GO:0032267">
    <property type="term" value="F:tRNA(Ile)-lysidine synthase activity"/>
    <property type="evidence" value="ECO:0007669"/>
    <property type="project" value="UniProtKB-EC"/>
</dbReference>
<evidence type="ECO:0000256" key="5">
    <source>
        <dbReference type="ARBA" id="ARBA00022741"/>
    </source>
</evidence>
<evidence type="ECO:0000256" key="4">
    <source>
        <dbReference type="ARBA" id="ARBA00022694"/>
    </source>
</evidence>
<keyword evidence="11" id="KW-1185">Reference proteome</keyword>
<protein>
    <recommendedName>
        <fullName evidence="8">tRNA(Ile)-lysidine synthase</fullName>
        <ecNumber evidence="8">6.3.4.19</ecNumber>
    </recommendedName>
    <alternativeName>
        <fullName evidence="8">tRNA(Ile)-2-lysyl-cytidine synthase</fullName>
    </alternativeName>
    <alternativeName>
        <fullName evidence="8">tRNA(Ile)-lysidine synthetase</fullName>
    </alternativeName>
</protein>
<sequence length="464" mass="54171">MLEQKVEAFLTRKQINLMGASILVGVSGGPDSLALLHFLWRRQERYHLKLFVAHVDHMFRGGESEREARFVQSFCEERNIPVTVRSINVPLYIEETGLSSQVAARECRYSFFQETMRRENLRYLMLGHHGDDQLETVVMRLTRGSSGKARVGIPFSRPFDKGTLIRPFLCVSKQEIEEYCQRNRLDPRRDPSNDSGKYSRNRFRHTILPFLKAENPRVHEHFQRFSEELEETEQFLEDLANQHLTKVVMLQSEGKFVIDIQKLCSMPMPLQRRVIKLILNYLYKQQPASLSAVHIEQIFSLINNPQPSGVIDLPEKLKVIRSYGELQLQFQHSPPKDESYEIEISVGKTLLPTGDFITWEYVDKEIEYTNINQLLLPMTCISLPLKVRTRREGDRMKVKGMKGTKKIKDIFIDLKLPIVERNRWPIVTDSNDHIIWIPGIKKSDISSFVQADEKKYILLQYNKH</sequence>
<dbReference type="InterPro" id="IPR012796">
    <property type="entry name" value="Lysidine-tRNA-synth_C"/>
</dbReference>
<name>A0ABV6KP62_9BACI</name>
<dbReference type="SUPFAM" id="SSF52402">
    <property type="entry name" value="Adenine nucleotide alpha hydrolases-like"/>
    <property type="match status" value="1"/>
</dbReference>
<dbReference type="Pfam" id="PF01171">
    <property type="entry name" value="ATP_bind_3"/>
    <property type="match status" value="1"/>
</dbReference>
<dbReference type="CDD" id="cd01992">
    <property type="entry name" value="TilS_N"/>
    <property type="match status" value="1"/>
</dbReference>
<dbReference type="Proteomes" id="UP001589738">
    <property type="component" value="Unassembled WGS sequence"/>
</dbReference>
<evidence type="ECO:0000313" key="10">
    <source>
        <dbReference type="EMBL" id="MFC0473773.1"/>
    </source>
</evidence>
<dbReference type="InterPro" id="IPR012795">
    <property type="entry name" value="tRNA_Ile_lys_synt_N"/>
</dbReference>
<dbReference type="SMART" id="SM00977">
    <property type="entry name" value="TilS_C"/>
    <property type="match status" value="1"/>
</dbReference>
<dbReference type="InterPro" id="IPR011063">
    <property type="entry name" value="TilS/TtcA_N"/>
</dbReference>
<feature type="domain" description="Lysidine-tRNA(Ile) synthetase C-terminal" evidence="9">
    <location>
        <begin position="385"/>
        <end position="459"/>
    </location>
</feature>
<dbReference type="EC" id="6.3.4.19" evidence="8"/>
<evidence type="ECO:0000259" key="9">
    <source>
        <dbReference type="SMART" id="SM00977"/>
    </source>
</evidence>
<evidence type="ECO:0000313" key="11">
    <source>
        <dbReference type="Proteomes" id="UP001589738"/>
    </source>
</evidence>
<dbReference type="InterPro" id="IPR012094">
    <property type="entry name" value="tRNA_Ile_lys_synt"/>
</dbReference>
<evidence type="ECO:0000256" key="6">
    <source>
        <dbReference type="ARBA" id="ARBA00022840"/>
    </source>
</evidence>
<dbReference type="InterPro" id="IPR014729">
    <property type="entry name" value="Rossmann-like_a/b/a_fold"/>
</dbReference>
<comment type="catalytic activity">
    <reaction evidence="7 8">
        <text>cytidine(34) in tRNA(Ile2) + L-lysine + ATP = lysidine(34) in tRNA(Ile2) + AMP + diphosphate + H(+)</text>
        <dbReference type="Rhea" id="RHEA:43744"/>
        <dbReference type="Rhea" id="RHEA-COMP:10625"/>
        <dbReference type="Rhea" id="RHEA-COMP:10670"/>
        <dbReference type="ChEBI" id="CHEBI:15378"/>
        <dbReference type="ChEBI" id="CHEBI:30616"/>
        <dbReference type="ChEBI" id="CHEBI:32551"/>
        <dbReference type="ChEBI" id="CHEBI:33019"/>
        <dbReference type="ChEBI" id="CHEBI:82748"/>
        <dbReference type="ChEBI" id="CHEBI:83665"/>
        <dbReference type="ChEBI" id="CHEBI:456215"/>
        <dbReference type="EC" id="6.3.4.19"/>
    </reaction>
</comment>
<evidence type="ECO:0000256" key="1">
    <source>
        <dbReference type="ARBA" id="ARBA00004496"/>
    </source>
</evidence>
<dbReference type="Gene3D" id="3.30.465.60">
    <property type="match status" value="1"/>
</dbReference>
<reference evidence="10 11" key="1">
    <citation type="submission" date="2024-09" db="EMBL/GenBank/DDBJ databases">
        <authorList>
            <person name="Sun Q."/>
            <person name="Mori K."/>
        </authorList>
    </citation>
    <scope>NUCLEOTIDE SEQUENCE [LARGE SCALE GENOMIC DNA]</scope>
    <source>
        <strain evidence="10 11">CGMCC 1.9126</strain>
    </source>
</reference>
<proteinExistence type="inferred from homology"/>
<dbReference type="RefSeq" id="WP_340901758.1">
    <property type="nucleotide sequence ID" value="NZ_JBHLUU010000001.1"/>
</dbReference>
<dbReference type="HAMAP" id="MF_01161">
    <property type="entry name" value="tRNA_Ile_lys_synt"/>
    <property type="match status" value="1"/>
</dbReference>
<dbReference type="SUPFAM" id="SSF82829">
    <property type="entry name" value="MesJ substrate recognition domain-like"/>
    <property type="match status" value="1"/>
</dbReference>
<evidence type="ECO:0000256" key="7">
    <source>
        <dbReference type="ARBA" id="ARBA00048539"/>
    </source>
</evidence>
<dbReference type="NCBIfam" id="TIGR02433">
    <property type="entry name" value="lysidine_TilS_C"/>
    <property type="match status" value="1"/>
</dbReference>
<gene>
    <name evidence="8 10" type="primary">tilS</name>
    <name evidence="10" type="ORF">ACFFHF_00210</name>
</gene>
<comment type="similarity">
    <text evidence="8">Belongs to the tRNA(Ile)-lysidine synthase family.</text>
</comment>
<dbReference type="EMBL" id="JBHLUU010000001">
    <property type="protein sequence ID" value="MFC0473773.1"/>
    <property type="molecule type" value="Genomic_DNA"/>
</dbReference>
<evidence type="ECO:0000256" key="3">
    <source>
        <dbReference type="ARBA" id="ARBA00022598"/>
    </source>
</evidence>
<comment type="subcellular location">
    <subcellularLocation>
        <location evidence="1 8">Cytoplasm</location>
    </subcellularLocation>
</comment>
<keyword evidence="5 8" id="KW-0547">Nucleotide-binding</keyword>
<keyword evidence="3 8" id="KW-0436">Ligase</keyword>
<dbReference type="NCBIfam" id="TIGR02432">
    <property type="entry name" value="lysidine_TilS_N"/>
    <property type="match status" value="1"/>
</dbReference>
<dbReference type="Pfam" id="PF11734">
    <property type="entry name" value="TilS_C"/>
    <property type="match status" value="1"/>
</dbReference>